<comment type="caution">
    <text evidence="5">The sequence shown here is derived from an EMBL/GenBank/DDBJ whole genome shotgun (WGS) entry which is preliminary data.</text>
</comment>
<keyword evidence="2" id="KW-0472">Membrane</keyword>
<evidence type="ECO:0000313" key="6">
    <source>
        <dbReference type="Proteomes" id="UP000474777"/>
    </source>
</evidence>
<feature type="domain" description="Bacterial surface antigen (D15)" evidence="4">
    <location>
        <begin position="99"/>
        <end position="343"/>
    </location>
</feature>
<evidence type="ECO:0000256" key="1">
    <source>
        <dbReference type="ARBA" id="ARBA00004370"/>
    </source>
</evidence>
<dbReference type="AlphaFoldDB" id="A0A6B3LUC7"/>
<dbReference type="InterPro" id="IPR000184">
    <property type="entry name" value="Bac_surfAg_D15"/>
</dbReference>
<dbReference type="EMBL" id="JAAGWD010000002">
    <property type="protein sequence ID" value="NEM97081.1"/>
    <property type="molecule type" value="Genomic_DNA"/>
</dbReference>
<name>A0A6B3LUC7_9BACT</name>
<dbReference type="InterPro" id="IPR051544">
    <property type="entry name" value="TPS_OM_transporter"/>
</dbReference>
<keyword evidence="6" id="KW-1185">Reference proteome</keyword>
<dbReference type="GO" id="GO:0008320">
    <property type="term" value="F:protein transmembrane transporter activity"/>
    <property type="evidence" value="ECO:0007669"/>
    <property type="project" value="TreeGrafter"/>
</dbReference>
<dbReference type="Gene3D" id="2.40.160.50">
    <property type="entry name" value="membrane protein fhac: a member of the omp85/tpsb transporter family"/>
    <property type="match status" value="1"/>
</dbReference>
<feature type="chain" id="PRO_5025399127" evidence="3">
    <location>
        <begin position="23"/>
        <end position="373"/>
    </location>
</feature>
<evidence type="ECO:0000313" key="5">
    <source>
        <dbReference type="EMBL" id="NEM97081.1"/>
    </source>
</evidence>
<gene>
    <name evidence="5" type="ORF">GXP69_05175</name>
</gene>
<dbReference type="GO" id="GO:0098046">
    <property type="term" value="C:type V protein secretion system complex"/>
    <property type="evidence" value="ECO:0007669"/>
    <property type="project" value="TreeGrafter"/>
</dbReference>
<evidence type="ECO:0000259" key="4">
    <source>
        <dbReference type="Pfam" id="PF01103"/>
    </source>
</evidence>
<dbReference type="Pfam" id="PF01103">
    <property type="entry name" value="Omp85"/>
    <property type="match status" value="1"/>
</dbReference>
<comment type="subcellular location">
    <subcellularLocation>
        <location evidence="1">Membrane</location>
    </subcellularLocation>
</comment>
<dbReference type="Proteomes" id="UP000474777">
    <property type="component" value="Unassembled WGS sequence"/>
</dbReference>
<evidence type="ECO:0000256" key="3">
    <source>
        <dbReference type="SAM" id="SignalP"/>
    </source>
</evidence>
<reference evidence="5 6" key="1">
    <citation type="submission" date="2020-02" db="EMBL/GenBank/DDBJ databases">
        <authorList>
            <person name="Kim M.K."/>
        </authorList>
    </citation>
    <scope>NUCLEOTIDE SEQUENCE [LARGE SCALE GENOMIC DNA]</scope>
    <source>
        <strain evidence="5 6">BT327</strain>
    </source>
</reference>
<protein>
    <submittedName>
        <fullName evidence="5">BamA/TamA family outer membrane protein</fullName>
    </submittedName>
</protein>
<keyword evidence="3" id="KW-0732">Signal</keyword>
<dbReference type="PANTHER" id="PTHR34597">
    <property type="entry name" value="SLR1661 PROTEIN"/>
    <property type="match status" value="1"/>
</dbReference>
<sequence length="373" mass="42072">MNYRHPLLLSLLLLTIVFKVGAQTPDSTIVTKEKTKGLIPVPVLYYTPDTKLGFGVALIGFFKLQSKTDSTYTRLSTARLIADYTLNKQMDQWLEWNVFTREEKYLLRGEVRHRVYTDRFYGTGNNSSQDNEERYEYDLVGTKLAALKQVGNGIFVGPDVQLTKYYNSETNPISEDQPSQLETQQISGYKGGINNGVGLVLLFDSRDNVSFASSGMLLELSGYRFGSMLGGDFNYSNYNLNFSKFFMLKPNHVLASNTVLTINTDEVPFMRMATIGGDRLLRGYARSRFLARNVVATQLEYRFPVKGRFGLVAFTGVGDVFDKTEDLAFDRLKYTIGSGLRFALNPKEKINVRLDAGYGHEGINFFVVLGESF</sequence>
<dbReference type="GO" id="GO:0019867">
    <property type="term" value="C:outer membrane"/>
    <property type="evidence" value="ECO:0007669"/>
    <property type="project" value="InterPro"/>
</dbReference>
<organism evidence="5 6">
    <name type="scientific">Pontibacter burrus</name>
    <dbReference type="NCBI Taxonomy" id="2704466"/>
    <lineage>
        <taxon>Bacteria</taxon>
        <taxon>Pseudomonadati</taxon>
        <taxon>Bacteroidota</taxon>
        <taxon>Cytophagia</taxon>
        <taxon>Cytophagales</taxon>
        <taxon>Hymenobacteraceae</taxon>
        <taxon>Pontibacter</taxon>
    </lineage>
</organism>
<dbReference type="PANTHER" id="PTHR34597:SF3">
    <property type="entry name" value="OUTER MEMBRANE TRANSPORTER CDIB"/>
    <property type="match status" value="1"/>
</dbReference>
<proteinExistence type="predicted"/>
<dbReference type="GO" id="GO:0046819">
    <property type="term" value="P:protein secretion by the type V secretion system"/>
    <property type="evidence" value="ECO:0007669"/>
    <property type="project" value="TreeGrafter"/>
</dbReference>
<feature type="signal peptide" evidence="3">
    <location>
        <begin position="1"/>
        <end position="22"/>
    </location>
</feature>
<dbReference type="RefSeq" id="WP_163913142.1">
    <property type="nucleotide sequence ID" value="NZ_JAAGWD010000002.1"/>
</dbReference>
<evidence type="ECO:0000256" key="2">
    <source>
        <dbReference type="ARBA" id="ARBA00023136"/>
    </source>
</evidence>
<accession>A0A6B3LUC7</accession>